<evidence type="ECO:0000313" key="2">
    <source>
        <dbReference type="Proteomes" id="UP000829685"/>
    </source>
</evidence>
<dbReference type="AlphaFoldDB" id="A0A9Q0ALV0"/>
<dbReference type="EMBL" id="JAFIMR010000025">
    <property type="protein sequence ID" value="KAI1863557.1"/>
    <property type="molecule type" value="Genomic_DNA"/>
</dbReference>
<proteinExistence type="predicted"/>
<gene>
    <name evidence="1" type="ORF">JX265_008774</name>
</gene>
<comment type="caution">
    <text evidence="1">The sequence shown here is derived from an EMBL/GenBank/DDBJ whole genome shotgun (WGS) entry which is preliminary data.</text>
</comment>
<evidence type="ECO:0000313" key="1">
    <source>
        <dbReference type="EMBL" id="KAI1863557.1"/>
    </source>
</evidence>
<keyword evidence="2" id="KW-1185">Reference proteome</keyword>
<organism evidence="1 2">
    <name type="scientific">Neoarthrinium moseri</name>
    <dbReference type="NCBI Taxonomy" id="1658444"/>
    <lineage>
        <taxon>Eukaryota</taxon>
        <taxon>Fungi</taxon>
        <taxon>Dikarya</taxon>
        <taxon>Ascomycota</taxon>
        <taxon>Pezizomycotina</taxon>
        <taxon>Sordariomycetes</taxon>
        <taxon>Xylariomycetidae</taxon>
        <taxon>Amphisphaeriales</taxon>
        <taxon>Apiosporaceae</taxon>
        <taxon>Neoarthrinium</taxon>
    </lineage>
</organism>
<name>A0A9Q0ALV0_9PEZI</name>
<accession>A0A9Q0ALV0</accession>
<reference evidence="1" key="1">
    <citation type="submission" date="2021-03" db="EMBL/GenBank/DDBJ databases">
        <title>Revisited historic fungal species revealed as producer of novel bioactive compounds through whole genome sequencing and comparative genomics.</title>
        <authorList>
            <person name="Vignolle G.A."/>
            <person name="Hochenegger N."/>
            <person name="Mach R.L."/>
            <person name="Mach-Aigner A.R."/>
            <person name="Javad Rahimi M."/>
            <person name="Salim K.A."/>
            <person name="Chan C.M."/>
            <person name="Lim L.B.L."/>
            <person name="Cai F."/>
            <person name="Druzhinina I.S."/>
            <person name="U'Ren J.M."/>
            <person name="Derntl C."/>
        </authorList>
    </citation>
    <scope>NUCLEOTIDE SEQUENCE</scope>
    <source>
        <strain evidence="1">TUCIM 5799</strain>
    </source>
</reference>
<sequence length="146" mass="15497">MASTAPIPVLLCGKIPSHVQATTDILKPEYRVIKVCTDPAEARAAVTALLSPSIATPSIDGTDYPRPRIVIMGGGYSPQVFSEIYDNVDGAKTVPWIRPVGTKPDGPGLPAGPPPAEEIAGRVRKALDEHSEEIENGKGAGEVWWM</sequence>
<dbReference type="OrthoDB" id="3649348at2759"/>
<dbReference type="Proteomes" id="UP000829685">
    <property type="component" value="Unassembled WGS sequence"/>
</dbReference>
<protein>
    <submittedName>
        <fullName evidence="1">Uncharacterized protein</fullName>
    </submittedName>
</protein>